<evidence type="ECO:0000313" key="8">
    <source>
        <dbReference type="Proteomes" id="UP000789595"/>
    </source>
</evidence>
<evidence type="ECO:0000256" key="3">
    <source>
        <dbReference type="ARBA" id="ARBA00022737"/>
    </source>
</evidence>
<keyword evidence="8" id="KW-1185">Reference proteome</keyword>
<keyword evidence="4" id="KW-0969">Cilium</keyword>
<reference evidence="7" key="1">
    <citation type="submission" date="2021-11" db="EMBL/GenBank/DDBJ databases">
        <authorList>
            <consortium name="Genoscope - CEA"/>
            <person name="William W."/>
        </authorList>
    </citation>
    <scope>NUCLEOTIDE SEQUENCE</scope>
</reference>
<accession>A0A8J2S4S3</accession>
<keyword evidence="5" id="KW-0966">Cell projection</keyword>
<dbReference type="PROSITE" id="PS51450">
    <property type="entry name" value="LRR"/>
    <property type="match status" value="2"/>
</dbReference>
<evidence type="ECO:0008006" key="9">
    <source>
        <dbReference type="Google" id="ProtNLM"/>
    </source>
</evidence>
<keyword evidence="2" id="KW-0433">Leucine-rich repeat</keyword>
<dbReference type="InterPro" id="IPR001611">
    <property type="entry name" value="Leu-rich_rpt"/>
</dbReference>
<sequence>MASQRLTLGLVCRTLDVEPEALHTVKTLRLERLRLAALCPLDALAGSLRELYLRDNRLETLDCAEALAALAPHLAVLDLARNRLAEVRGLAALRGLRVLDLSANELARDPGADELPLASLTVLDLRGNPFGKTRVTAGPVLEELDGEAVVPRAGGGRSTVTAVGDAVRRPVARSECVVYVPLVGNRPGEAAKRTLALRFGRADDVARVARDFCAAHAVDGADAVRELTEICRAAAAAPPRLVGPDRGDAGAALGLEAQIEETGDALARCARGVDGALAGARATAAAAVEKRRAAARARAAAAAAAPTAAARADESARRRAAAAAEEAAARRAFAASVRARLPAAYESSPKAKRAPPSRLPEAPRDDEEFDRYTAAPAELDARPPDAYDAADDSSDDSYAAA</sequence>
<dbReference type="Pfam" id="PF13855">
    <property type="entry name" value="LRR_8"/>
    <property type="match status" value="1"/>
</dbReference>
<evidence type="ECO:0000256" key="6">
    <source>
        <dbReference type="SAM" id="MobiDB-lite"/>
    </source>
</evidence>
<dbReference type="InterPro" id="IPR032675">
    <property type="entry name" value="LRR_dom_sf"/>
</dbReference>
<dbReference type="InterPro" id="IPR050576">
    <property type="entry name" value="Cilia_flagella_integrity"/>
</dbReference>
<dbReference type="SUPFAM" id="SSF52058">
    <property type="entry name" value="L domain-like"/>
    <property type="match status" value="1"/>
</dbReference>
<evidence type="ECO:0000256" key="2">
    <source>
        <dbReference type="ARBA" id="ARBA00022614"/>
    </source>
</evidence>
<organism evidence="7 8">
    <name type="scientific">Pelagomonas calceolata</name>
    <dbReference type="NCBI Taxonomy" id="35677"/>
    <lineage>
        <taxon>Eukaryota</taxon>
        <taxon>Sar</taxon>
        <taxon>Stramenopiles</taxon>
        <taxon>Ochrophyta</taxon>
        <taxon>Pelagophyceae</taxon>
        <taxon>Pelagomonadales</taxon>
        <taxon>Pelagomonadaceae</taxon>
        <taxon>Pelagomonas</taxon>
    </lineage>
</organism>
<dbReference type="Proteomes" id="UP000789595">
    <property type="component" value="Unassembled WGS sequence"/>
</dbReference>
<gene>
    <name evidence="7" type="ORF">PECAL_1P15890</name>
</gene>
<name>A0A8J2S4S3_9STRA</name>
<evidence type="ECO:0000256" key="4">
    <source>
        <dbReference type="ARBA" id="ARBA00023069"/>
    </source>
</evidence>
<feature type="region of interest" description="Disordered" evidence="6">
    <location>
        <begin position="344"/>
        <end position="401"/>
    </location>
</feature>
<protein>
    <recommendedName>
        <fullName evidence="9">U2A'/phosphoprotein 32 family A C-terminal domain-containing protein</fullName>
    </recommendedName>
</protein>
<dbReference type="AlphaFoldDB" id="A0A8J2S4S3"/>
<proteinExistence type="predicted"/>
<comment type="subcellular location">
    <subcellularLocation>
        <location evidence="1">Cell projection</location>
        <location evidence="1">Cilium</location>
    </subcellularLocation>
</comment>
<evidence type="ECO:0000256" key="5">
    <source>
        <dbReference type="ARBA" id="ARBA00023273"/>
    </source>
</evidence>
<evidence type="ECO:0000256" key="1">
    <source>
        <dbReference type="ARBA" id="ARBA00004138"/>
    </source>
</evidence>
<dbReference type="Gene3D" id="3.80.10.10">
    <property type="entry name" value="Ribonuclease Inhibitor"/>
    <property type="match status" value="1"/>
</dbReference>
<comment type="caution">
    <text evidence="7">The sequence shown here is derived from an EMBL/GenBank/DDBJ whole genome shotgun (WGS) entry which is preliminary data.</text>
</comment>
<evidence type="ECO:0000313" key="7">
    <source>
        <dbReference type="EMBL" id="CAH0365168.1"/>
    </source>
</evidence>
<dbReference type="PANTHER" id="PTHR45973">
    <property type="entry name" value="PROTEIN PHOSPHATASE 1 REGULATORY SUBUNIT SDS22-RELATED"/>
    <property type="match status" value="1"/>
</dbReference>
<keyword evidence="3" id="KW-0677">Repeat</keyword>
<dbReference type="EMBL" id="CAKKNE010000001">
    <property type="protein sequence ID" value="CAH0365168.1"/>
    <property type="molecule type" value="Genomic_DNA"/>
</dbReference>
<dbReference type="PANTHER" id="PTHR45973:SF9">
    <property type="entry name" value="LEUCINE-RICH REPEAT-CONTAINING PROTEIN 46"/>
    <property type="match status" value="1"/>
</dbReference>